<keyword evidence="7 9" id="KW-0472">Membrane</keyword>
<feature type="transmembrane region" description="Helical" evidence="9">
    <location>
        <begin position="507"/>
        <end position="525"/>
    </location>
</feature>
<dbReference type="InterPro" id="IPR052157">
    <property type="entry name" value="BCAA_transport_permease"/>
</dbReference>
<evidence type="ECO:0000256" key="10">
    <source>
        <dbReference type="SAM" id="SignalP"/>
    </source>
</evidence>
<feature type="transmembrane region" description="Helical" evidence="9">
    <location>
        <begin position="389"/>
        <end position="409"/>
    </location>
</feature>
<keyword evidence="3" id="KW-1003">Cell membrane</keyword>
<feature type="chain" id="PRO_5001847836" evidence="10">
    <location>
        <begin position="24"/>
        <end position="539"/>
    </location>
</feature>
<evidence type="ECO:0000313" key="12">
    <source>
        <dbReference type="Proteomes" id="UP000029492"/>
    </source>
</evidence>
<evidence type="ECO:0000256" key="1">
    <source>
        <dbReference type="ARBA" id="ARBA00004651"/>
    </source>
</evidence>
<dbReference type="InterPro" id="IPR017779">
    <property type="entry name" value="ABC_UrtB_bac"/>
</dbReference>
<feature type="transmembrane region" description="Helical" evidence="9">
    <location>
        <begin position="308"/>
        <end position="332"/>
    </location>
</feature>
<name>A0A089NLG3_9HYPH</name>
<feature type="transmembrane region" description="Helical" evidence="9">
    <location>
        <begin position="475"/>
        <end position="495"/>
    </location>
</feature>
<keyword evidence="10" id="KW-0732">Signal</keyword>
<accession>A0A089NLG3</accession>
<evidence type="ECO:0000256" key="6">
    <source>
        <dbReference type="ARBA" id="ARBA00022989"/>
    </source>
</evidence>
<dbReference type="AlphaFoldDB" id="A0A089NLG3"/>
<feature type="signal peptide" evidence="10">
    <location>
        <begin position="1"/>
        <end position="23"/>
    </location>
</feature>
<dbReference type="Pfam" id="PF02653">
    <property type="entry name" value="BPD_transp_2"/>
    <property type="match status" value="1"/>
</dbReference>
<dbReference type="GO" id="GO:0006865">
    <property type="term" value="P:amino acid transport"/>
    <property type="evidence" value="ECO:0007669"/>
    <property type="project" value="UniProtKB-KW"/>
</dbReference>
<evidence type="ECO:0000256" key="5">
    <source>
        <dbReference type="ARBA" id="ARBA00022970"/>
    </source>
</evidence>
<evidence type="ECO:0000313" key="11">
    <source>
        <dbReference type="EMBL" id="AIQ88217.1"/>
    </source>
</evidence>
<organism evidence="11 12">
    <name type="scientific">Methylobacterium oryzae CBMB20</name>
    <dbReference type="NCBI Taxonomy" id="693986"/>
    <lineage>
        <taxon>Bacteria</taxon>
        <taxon>Pseudomonadati</taxon>
        <taxon>Pseudomonadota</taxon>
        <taxon>Alphaproteobacteria</taxon>
        <taxon>Hyphomicrobiales</taxon>
        <taxon>Methylobacteriaceae</taxon>
        <taxon>Methylobacterium</taxon>
    </lineage>
</organism>
<feature type="transmembrane region" description="Helical" evidence="9">
    <location>
        <begin position="255"/>
        <end position="276"/>
    </location>
</feature>
<feature type="transmembrane region" description="Helical" evidence="9">
    <location>
        <begin position="344"/>
        <end position="362"/>
    </location>
</feature>
<dbReference type="InterPro" id="IPR001851">
    <property type="entry name" value="ABC_transp_permease"/>
</dbReference>
<dbReference type="PANTHER" id="PTHR11795:SF447">
    <property type="entry name" value="ABC TRANSPORTER PERMEASE PROTEIN"/>
    <property type="match status" value="1"/>
</dbReference>
<feature type="transmembrane region" description="Helical" evidence="9">
    <location>
        <begin position="441"/>
        <end position="463"/>
    </location>
</feature>
<comment type="similarity">
    <text evidence="8">Belongs to the binding-protein-dependent transport system permease family. LivHM subfamily.</text>
</comment>
<dbReference type="GO" id="GO:0022857">
    <property type="term" value="F:transmembrane transporter activity"/>
    <property type="evidence" value="ECO:0007669"/>
    <property type="project" value="InterPro"/>
</dbReference>
<dbReference type="Proteomes" id="UP000029492">
    <property type="component" value="Chromosome"/>
</dbReference>
<proteinExistence type="inferred from homology"/>
<keyword evidence="4 9" id="KW-0812">Transmembrane</keyword>
<keyword evidence="6 9" id="KW-1133">Transmembrane helix</keyword>
<dbReference type="NCBIfam" id="TIGR03409">
    <property type="entry name" value="urea_trans_UrtB"/>
    <property type="match status" value="1"/>
</dbReference>
<keyword evidence="2" id="KW-0813">Transport</keyword>
<dbReference type="eggNOG" id="COG0559">
    <property type="taxonomic scope" value="Bacteria"/>
</dbReference>
<reference evidence="11 12" key="1">
    <citation type="journal article" date="2014" name="PLoS ONE">
        <title>Genome Information of Methylobacterium oryzae, a Plant-Probiotic Methylotroph in the Phyllosphere.</title>
        <authorList>
            <person name="Kwak M.J."/>
            <person name="Jeong H."/>
            <person name="Madhaiyan M."/>
            <person name="Lee Y."/>
            <person name="Sa T.M."/>
            <person name="Oh T.K."/>
            <person name="Kim J.F."/>
        </authorList>
    </citation>
    <scope>NUCLEOTIDE SEQUENCE [LARGE SCALE GENOMIC DNA]</scope>
    <source>
        <strain evidence="11 12">CBMB20</strain>
    </source>
</reference>
<comment type="subcellular location">
    <subcellularLocation>
        <location evidence="1">Cell membrane</location>
        <topology evidence="1">Multi-pass membrane protein</topology>
    </subcellularLocation>
</comment>
<dbReference type="CDD" id="cd06582">
    <property type="entry name" value="TM_PBP1_LivH_like"/>
    <property type="match status" value="1"/>
</dbReference>
<evidence type="ECO:0000256" key="8">
    <source>
        <dbReference type="ARBA" id="ARBA00037998"/>
    </source>
</evidence>
<dbReference type="PANTHER" id="PTHR11795">
    <property type="entry name" value="BRANCHED-CHAIN AMINO ACID TRANSPORT SYSTEM PERMEASE PROTEIN LIVH"/>
    <property type="match status" value="1"/>
</dbReference>
<evidence type="ECO:0000256" key="2">
    <source>
        <dbReference type="ARBA" id="ARBA00022448"/>
    </source>
</evidence>
<evidence type="ECO:0000256" key="7">
    <source>
        <dbReference type="ARBA" id="ARBA00023136"/>
    </source>
</evidence>
<evidence type="ECO:0000256" key="4">
    <source>
        <dbReference type="ARBA" id="ARBA00022692"/>
    </source>
</evidence>
<keyword evidence="5" id="KW-0029">Amino-acid transport</keyword>
<dbReference type="RefSeq" id="WP_043755390.1">
    <property type="nucleotide sequence ID" value="NZ_CP003811.1"/>
</dbReference>
<protein>
    <submittedName>
        <fullName evidence="11">Urea ABC transporter, permease protein UrtB</fullName>
    </submittedName>
</protein>
<dbReference type="EMBL" id="CP003811">
    <property type="protein sequence ID" value="AIQ88217.1"/>
    <property type="molecule type" value="Genomic_DNA"/>
</dbReference>
<dbReference type="GO" id="GO:0005886">
    <property type="term" value="C:plasma membrane"/>
    <property type="evidence" value="ECO:0007669"/>
    <property type="project" value="UniProtKB-SubCell"/>
</dbReference>
<dbReference type="KEGG" id="mor:MOC_0462"/>
<evidence type="ECO:0000256" key="3">
    <source>
        <dbReference type="ARBA" id="ARBA00022475"/>
    </source>
</evidence>
<gene>
    <name evidence="11" type="primary">urtB</name>
    <name evidence="11" type="ORF">MOC_0462</name>
</gene>
<dbReference type="STRING" id="693986.MOC_0462"/>
<evidence type="ECO:0000256" key="9">
    <source>
        <dbReference type="SAM" id="Phobius"/>
    </source>
</evidence>
<sequence length="539" mass="55054">MADRLRALLALCCLALLTFPASAAPIDRAAFAAGLCGDGAAQVRAAEGLVQASGDLAADDLAYAGGLLGALAERRLACPAEGALLLDRPGASEGRDAVSGAPRPAAEARAPVLGLRQRAAVETARGTVALLTGPDPAARSAGLAILERRIATVPASVLDRARDAETDAGLKGTIAGLAQAAALSSPDPARRRAAIAAVAASPSGAAEARLAALKSDPAYASDPAFRAALDAGLAQVSRAVAIGDGLAVVYNGLSFASILFMAAAGLAIIFGLMGVINLAQGEFIMLGAYATYGVQEAFRRLAPGLLDLYLLAAIPVAFGAVALVGITVEALILRHLYRRPLMSLLATWAVSLFLVNLVRVTVGTQNLQFVMPAYVSGGVPLYADFVMTWNRLFAIAFAAATLVLTLVILRRTPLGLDIRAVTQNRDMAACLGLPTRRVDRLAFGLGSGLAGLAGVALCPIYSVNPGMGSGFIVDSFMVVVLGGVGSLVGTLVAAVGVGGANVLIEPISGAVAAKVIVLVGIILFLQRRPEGLFAVRRRR</sequence>
<dbReference type="HOGENOM" id="CLU_027416_1_0_5"/>
<keyword evidence="12" id="KW-1185">Reference proteome</keyword>